<evidence type="ECO:0000313" key="7">
    <source>
        <dbReference type="EMBL" id="RCX18354.1"/>
    </source>
</evidence>
<dbReference type="Proteomes" id="UP000253034">
    <property type="component" value="Unassembled WGS sequence"/>
</dbReference>
<comment type="cofactor">
    <cofactor evidence="1">
        <name>[4Fe-4S] cluster</name>
        <dbReference type="ChEBI" id="CHEBI:49883"/>
    </cofactor>
</comment>
<dbReference type="GO" id="GO:0046872">
    <property type="term" value="F:metal ion binding"/>
    <property type="evidence" value="ECO:0007669"/>
    <property type="project" value="UniProtKB-KW"/>
</dbReference>
<dbReference type="OrthoDB" id="9777636at2"/>
<dbReference type="SFLD" id="SFLDG01123">
    <property type="entry name" value="methyltransferase_(Class_B)"/>
    <property type="match status" value="1"/>
</dbReference>
<dbReference type="Pfam" id="PF04055">
    <property type="entry name" value="Radical_SAM"/>
    <property type="match status" value="1"/>
</dbReference>
<dbReference type="EMBL" id="QPJT01000005">
    <property type="protein sequence ID" value="RCX18354.1"/>
    <property type="molecule type" value="Genomic_DNA"/>
</dbReference>
<accession>A0A369BF80</accession>
<sequence>MIDCLILGYNVSNFQDYVTMVRAMGTDYGNYRDLRFHFVEHEGKPYRSMDILNHFHFKDKVPGSYKPLHNADFMWPVVLYLGSFLSRRGLSFDYINLFQFEKEKLKEKLLNEEILTIAITTTMYVTPHPILEIISFIKKYNKSAKIIIGGPYILNSTGGSSTQAEIQRVFKFIGADFYIVNTEGETALEKIIRAVKNNGDYSEIDNIYYKSDNGFIFTKASEENNSLEENPVDYKLFSKESLGEYVSLRTSKSCPFACTYCGFHERGGKYKFLDVAHIEKDLNALRDIGSVKMLTFIDDTLNVPKDRFKELLRTMVKNKYNFKWNCFYRCDFRDEESLELMKEAGCEGVFLGVESGNERVLKNMNKGVRPKDVYEMIPRFRELGIVTHTNFIVGFPGETEESVQDTINLIQEAKPDFFNAQLWYCDPITPIYKKREEYGIKGSAFRWTHNTMDWKTACDLLEKVFMTVHNSNWLPLDGFAFWSVFYLQRRGMTLPQIKEFLRFFRLAAGDQLKNPGRNTIAPELMDDFVKSCQFGSGIE</sequence>
<dbReference type="CDD" id="cd01335">
    <property type="entry name" value="Radical_SAM"/>
    <property type="match status" value="1"/>
</dbReference>
<evidence type="ECO:0000259" key="6">
    <source>
        <dbReference type="PROSITE" id="PS51918"/>
    </source>
</evidence>
<proteinExistence type="predicted"/>
<dbReference type="SFLD" id="SFLDS00029">
    <property type="entry name" value="Radical_SAM"/>
    <property type="match status" value="1"/>
</dbReference>
<evidence type="ECO:0000313" key="8">
    <source>
        <dbReference type="Proteomes" id="UP000253034"/>
    </source>
</evidence>
<keyword evidence="7" id="KW-0489">Methyltransferase</keyword>
<keyword evidence="4" id="KW-0408">Iron</keyword>
<gene>
    <name evidence="7" type="ORF">DFR58_105118</name>
</gene>
<dbReference type="InterPro" id="IPR058240">
    <property type="entry name" value="rSAM_sf"/>
</dbReference>
<keyword evidence="8" id="KW-1185">Reference proteome</keyword>
<dbReference type="InterPro" id="IPR031003">
    <property type="entry name" value="BcpD_PhpK_rSAM"/>
</dbReference>
<dbReference type="InterPro" id="IPR034466">
    <property type="entry name" value="Methyltransferase_Class_B"/>
</dbReference>
<protein>
    <submittedName>
        <fullName evidence="7">Radical SAM PhpK family P-methyltransferase</fullName>
    </submittedName>
</protein>
<dbReference type="GO" id="GO:0032259">
    <property type="term" value="P:methylation"/>
    <property type="evidence" value="ECO:0007669"/>
    <property type="project" value="UniProtKB-KW"/>
</dbReference>
<name>A0A369BF80_9FIRM</name>
<keyword evidence="3" id="KW-0479">Metal-binding</keyword>
<dbReference type="InterPro" id="IPR007197">
    <property type="entry name" value="rSAM"/>
</dbReference>
<dbReference type="SFLD" id="SFLDG01082">
    <property type="entry name" value="B12-binding_domain_containing"/>
    <property type="match status" value="1"/>
</dbReference>
<dbReference type="PANTHER" id="PTHR43409">
    <property type="entry name" value="ANAEROBIC MAGNESIUM-PROTOPORPHYRIN IX MONOMETHYL ESTER CYCLASE-RELATED"/>
    <property type="match status" value="1"/>
</dbReference>
<dbReference type="PROSITE" id="PS51918">
    <property type="entry name" value="RADICAL_SAM"/>
    <property type="match status" value="1"/>
</dbReference>
<keyword evidence="7" id="KW-0808">Transferase</keyword>
<evidence type="ECO:0000256" key="1">
    <source>
        <dbReference type="ARBA" id="ARBA00001966"/>
    </source>
</evidence>
<dbReference type="NCBIfam" id="TIGR04479">
    <property type="entry name" value="bcpD_PhpK_rSAM"/>
    <property type="match status" value="1"/>
</dbReference>
<dbReference type="RefSeq" id="WP_114296900.1">
    <property type="nucleotide sequence ID" value="NZ_QPJT01000005.1"/>
</dbReference>
<evidence type="ECO:0000256" key="2">
    <source>
        <dbReference type="ARBA" id="ARBA00022691"/>
    </source>
</evidence>
<dbReference type="SMART" id="SM00729">
    <property type="entry name" value="Elp3"/>
    <property type="match status" value="1"/>
</dbReference>
<evidence type="ECO:0000256" key="4">
    <source>
        <dbReference type="ARBA" id="ARBA00023004"/>
    </source>
</evidence>
<keyword evidence="2" id="KW-0949">S-adenosyl-L-methionine</keyword>
<evidence type="ECO:0000256" key="3">
    <source>
        <dbReference type="ARBA" id="ARBA00022723"/>
    </source>
</evidence>
<dbReference type="Gene3D" id="3.80.30.20">
    <property type="entry name" value="tm_1862 like domain"/>
    <property type="match status" value="1"/>
</dbReference>
<comment type="caution">
    <text evidence="7">The sequence shown here is derived from an EMBL/GenBank/DDBJ whole genome shotgun (WGS) entry which is preliminary data.</text>
</comment>
<evidence type="ECO:0000256" key="5">
    <source>
        <dbReference type="ARBA" id="ARBA00023014"/>
    </source>
</evidence>
<dbReference type="InterPro" id="IPR006638">
    <property type="entry name" value="Elp3/MiaA/NifB-like_rSAM"/>
</dbReference>
<dbReference type="SUPFAM" id="SSF102114">
    <property type="entry name" value="Radical SAM enzymes"/>
    <property type="match status" value="1"/>
</dbReference>
<dbReference type="AlphaFoldDB" id="A0A369BF80"/>
<reference evidence="7 8" key="1">
    <citation type="submission" date="2018-07" db="EMBL/GenBank/DDBJ databases">
        <title>Genomic Encyclopedia of Type Strains, Phase IV (KMG-IV): sequencing the most valuable type-strain genomes for metagenomic binning, comparative biology and taxonomic classification.</title>
        <authorList>
            <person name="Goeker M."/>
        </authorList>
    </citation>
    <scope>NUCLEOTIDE SEQUENCE [LARGE SCALE GENOMIC DNA]</scope>
    <source>
        <strain evidence="7 8">DSM 27016</strain>
    </source>
</reference>
<dbReference type="Gene3D" id="3.40.50.280">
    <property type="entry name" value="Cobalamin-binding domain"/>
    <property type="match status" value="1"/>
</dbReference>
<organism evidence="7 8">
    <name type="scientific">Anaerobacterium chartisolvens</name>
    <dbReference type="NCBI Taxonomy" id="1297424"/>
    <lineage>
        <taxon>Bacteria</taxon>
        <taxon>Bacillati</taxon>
        <taxon>Bacillota</taxon>
        <taxon>Clostridia</taxon>
        <taxon>Eubacteriales</taxon>
        <taxon>Oscillospiraceae</taxon>
        <taxon>Anaerobacterium</taxon>
    </lineage>
</organism>
<dbReference type="GO" id="GO:0008168">
    <property type="term" value="F:methyltransferase activity"/>
    <property type="evidence" value="ECO:0007669"/>
    <property type="project" value="UniProtKB-KW"/>
</dbReference>
<dbReference type="InterPro" id="IPR051198">
    <property type="entry name" value="BchE-like"/>
</dbReference>
<feature type="domain" description="Radical SAM core" evidence="6">
    <location>
        <begin position="240"/>
        <end position="475"/>
    </location>
</feature>
<dbReference type="GO" id="GO:0051539">
    <property type="term" value="F:4 iron, 4 sulfur cluster binding"/>
    <property type="evidence" value="ECO:0007669"/>
    <property type="project" value="UniProtKB-KW"/>
</dbReference>
<keyword evidence="5" id="KW-0411">Iron-sulfur</keyword>
<dbReference type="InterPro" id="IPR023404">
    <property type="entry name" value="rSAM_horseshoe"/>
</dbReference>